<keyword evidence="7" id="KW-1185">Reference proteome</keyword>
<keyword evidence="4" id="KW-0547">Nucleotide-binding</keyword>
<name>A0ABM5VPV9_THEA5</name>
<dbReference type="RefSeq" id="WP_003046436.1">
    <property type="nucleotide sequence ID" value="NZ_CP010822.1"/>
</dbReference>
<evidence type="ECO:0000256" key="1">
    <source>
        <dbReference type="ARBA" id="ARBA00022553"/>
    </source>
</evidence>
<keyword evidence="5" id="KW-0378">Hydrolase</keyword>
<dbReference type="Proteomes" id="UP000058660">
    <property type="component" value="Chromosome"/>
</dbReference>
<evidence type="ECO:0000256" key="3">
    <source>
        <dbReference type="ARBA" id="ARBA00022722"/>
    </source>
</evidence>
<keyword evidence="1" id="KW-0597">Phosphoprotein</keyword>
<dbReference type="InterPro" id="IPR008201">
    <property type="entry name" value="HepT-like"/>
</dbReference>
<accession>A0ABM5VPV9</accession>
<protein>
    <submittedName>
        <fullName evidence="6">UPF0331 protein MJ0127</fullName>
    </submittedName>
</protein>
<keyword evidence="3" id="KW-0540">Nuclease</keyword>
<evidence type="ECO:0000256" key="2">
    <source>
        <dbReference type="ARBA" id="ARBA00022649"/>
    </source>
</evidence>
<gene>
    <name evidence="6" type="ORF">TO73_2296</name>
</gene>
<evidence type="ECO:0000313" key="7">
    <source>
        <dbReference type="Proteomes" id="UP000058660"/>
    </source>
</evidence>
<reference evidence="7" key="1">
    <citation type="journal article" date="2015" name="PLoS ONE">
        <title>Complete Genome Sequence of Thermus aquaticus Y51MC23.</title>
        <authorList>
            <person name="Brumm P.J."/>
            <person name="Monsma S."/>
            <person name="Keough B."/>
            <person name="Jasinovica S."/>
            <person name="Ferguson E."/>
            <person name="Schoenfeld T."/>
            <person name="Lodes M."/>
            <person name="Mead D.A."/>
        </authorList>
    </citation>
    <scope>NUCLEOTIDE SEQUENCE [LARGE SCALE GENOMIC DNA]</scope>
    <source>
        <strain evidence="7">BAA-2747 / Y51MC23</strain>
    </source>
</reference>
<evidence type="ECO:0000313" key="6">
    <source>
        <dbReference type="EMBL" id="ALJ92099.1"/>
    </source>
</evidence>
<evidence type="ECO:0000256" key="5">
    <source>
        <dbReference type="ARBA" id="ARBA00022801"/>
    </source>
</evidence>
<dbReference type="Pfam" id="PF01934">
    <property type="entry name" value="HepT-like"/>
    <property type="match status" value="1"/>
</dbReference>
<sequence length="121" mass="14129">MKRTLLDYLEDMRASALEVLEFTKGMTYEAFARDRKTVNAVLRSLEVLGEAAKKVPQEVRARYPGIPWRSVAGMRDKLIHEYHGVDLEIVWRTVLEDIPSILPHIERLVAQERLREEERGR</sequence>
<dbReference type="EMBL" id="CP010822">
    <property type="protein sequence ID" value="ALJ92099.1"/>
    <property type="molecule type" value="Genomic_DNA"/>
</dbReference>
<dbReference type="PANTHER" id="PTHR34139:SF1">
    <property type="entry name" value="RNASE MJ1380-RELATED"/>
    <property type="match status" value="1"/>
</dbReference>
<proteinExistence type="predicted"/>
<organism evidence="6 7">
    <name type="scientific">Thermus aquaticus (strain ATCC BAA-2747 / Y51MC23)</name>
    <dbReference type="NCBI Taxonomy" id="498848"/>
    <lineage>
        <taxon>Bacteria</taxon>
        <taxon>Thermotogati</taxon>
        <taxon>Deinococcota</taxon>
        <taxon>Deinococci</taxon>
        <taxon>Thermales</taxon>
        <taxon>Thermaceae</taxon>
        <taxon>Thermus</taxon>
    </lineage>
</organism>
<keyword evidence="2" id="KW-1277">Toxin-antitoxin system</keyword>
<dbReference type="InterPro" id="IPR051813">
    <property type="entry name" value="HepT_RNase_toxin"/>
</dbReference>
<evidence type="ECO:0000256" key="4">
    <source>
        <dbReference type="ARBA" id="ARBA00022741"/>
    </source>
</evidence>
<dbReference type="PANTHER" id="PTHR34139">
    <property type="entry name" value="UPF0331 PROTEIN MJ0127"/>
    <property type="match status" value="1"/>
</dbReference>